<dbReference type="Proteomes" id="UP000664554">
    <property type="component" value="Unassembled WGS sequence"/>
</dbReference>
<evidence type="ECO:0000313" key="3">
    <source>
        <dbReference type="EMBL" id="MBO1529823.1"/>
    </source>
</evidence>
<feature type="transmembrane region" description="Helical" evidence="1">
    <location>
        <begin position="153"/>
        <end position="174"/>
    </location>
</feature>
<evidence type="ECO:0000256" key="1">
    <source>
        <dbReference type="SAM" id="Phobius"/>
    </source>
</evidence>
<reference evidence="3 4" key="1">
    <citation type="submission" date="2021-03" db="EMBL/GenBank/DDBJ databases">
        <authorList>
            <person name="Shang D.-D."/>
            <person name="Du Z.-J."/>
            <person name="Chen G.-J."/>
        </authorList>
    </citation>
    <scope>NUCLEOTIDE SEQUENCE [LARGE SCALE GENOMIC DNA]</scope>
    <source>
        <strain evidence="3 4">F1192</strain>
    </source>
</reference>
<accession>A0ABS3NKG4</accession>
<keyword evidence="1" id="KW-0812">Transmembrane</keyword>
<keyword evidence="4" id="KW-1185">Reference proteome</keyword>
<dbReference type="InterPro" id="IPR036046">
    <property type="entry name" value="Acylphosphatase-like_dom_sf"/>
</dbReference>
<comment type="caution">
    <text evidence="3">The sequence shown here is derived from an EMBL/GenBank/DDBJ whole genome shotgun (WGS) entry which is preliminary data.</text>
</comment>
<evidence type="ECO:0000313" key="4">
    <source>
        <dbReference type="Proteomes" id="UP000664554"/>
    </source>
</evidence>
<name>A0ABS3NKG4_9GAMM</name>
<organism evidence="3 4">
    <name type="scientific">Psychrobacter coccoides</name>
    <dbReference type="NCBI Taxonomy" id="2818440"/>
    <lineage>
        <taxon>Bacteria</taxon>
        <taxon>Pseudomonadati</taxon>
        <taxon>Pseudomonadota</taxon>
        <taxon>Gammaproteobacteria</taxon>
        <taxon>Moraxellales</taxon>
        <taxon>Moraxellaceae</taxon>
        <taxon>Psychrobacter</taxon>
    </lineage>
</organism>
<protein>
    <submittedName>
        <fullName evidence="3">BLUF domain-containing protein</fullName>
    </submittedName>
</protein>
<sequence>MSGSSTLNDIAETSIKNNQMKGITGIVCYGNGYFFQYVEGSEQALTNLKNTLLMDDRHKDMQLLDFSEIDVRRFSSWSLRSIVLERWMVKDAKAKALLPFKPFNWADNEWQQFLAVLHRYYEEQKDAGDMDAQPIKYSALGVTLGKVVGEHQAFFLIQTVLGILIVLTLLWLVLSDKFL</sequence>
<dbReference type="SMART" id="SM01034">
    <property type="entry name" value="BLUF"/>
    <property type="match status" value="1"/>
</dbReference>
<dbReference type="InterPro" id="IPR007024">
    <property type="entry name" value="BLUF_domain"/>
</dbReference>
<gene>
    <name evidence="3" type="ORF">J3492_01155</name>
</gene>
<dbReference type="Pfam" id="PF04940">
    <property type="entry name" value="BLUF"/>
    <property type="match status" value="1"/>
</dbReference>
<dbReference type="EMBL" id="JAGBKM010000001">
    <property type="protein sequence ID" value="MBO1529823.1"/>
    <property type="molecule type" value="Genomic_DNA"/>
</dbReference>
<feature type="domain" description="BLUF" evidence="2">
    <location>
        <begin position="1"/>
        <end position="80"/>
    </location>
</feature>
<proteinExistence type="predicted"/>
<keyword evidence="1" id="KW-0472">Membrane</keyword>
<dbReference type="Gene3D" id="3.30.70.100">
    <property type="match status" value="1"/>
</dbReference>
<dbReference type="PROSITE" id="PS50925">
    <property type="entry name" value="BLUF"/>
    <property type="match status" value="1"/>
</dbReference>
<keyword evidence="1" id="KW-1133">Transmembrane helix</keyword>
<evidence type="ECO:0000259" key="2">
    <source>
        <dbReference type="PROSITE" id="PS50925"/>
    </source>
</evidence>
<dbReference type="SUPFAM" id="SSF54975">
    <property type="entry name" value="Acylphosphatase/BLUF domain-like"/>
    <property type="match status" value="1"/>
</dbReference>